<proteinExistence type="predicted"/>
<reference evidence="1 2" key="1">
    <citation type="journal article" date="2012" name="J. Bacteriol.">
        <title>Genome sequence of the highly efficient arsenite-oxidizing bacterium Achromobacter arsenitoxydans SY8.</title>
        <authorList>
            <person name="Li X."/>
            <person name="Hu Y."/>
            <person name="Gong J."/>
            <person name="Lin Y."/>
            <person name="Johnstone L."/>
            <person name="Rensing C."/>
            <person name="Wang G."/>
        </authorList>
    </citation>
    <scope>NUCLEOTIDE SEQUENCE [LARGE SCALE GENOMIC DNA]</scope>
    <source>
        <strain evidence="1 2">SY8</strain>
    </source>
</reference>
<dbReference type="AlphaFoldDB" id="H0F7X3"/>
<protein>
    <submittedName>
        <fullName evidence="1">Uncharacterized protein</fullName>
    </submittedName>
</protein>
<dbReference type="PATRIC" id="fig|477184.5.peg.2845"/>
<organism evidence="1 2">
    <name type="scientific">Achromobacter arsenitoxydans SY8</name>
    <dbReference type="NCBI Taxonomy" id="477184"/>
    <lineage>
        <taxon>Bacteria</taxon>
        <taxon>Pseudomonadati</taxon>
        <taxon>Pseudomonadota</taxon>
        <taxon>Betaproteobacteria</taxon>
        <taxon>Burkholderiales</taxon>
        <taxon>Alcaligenaceae</taxon>
        <taxon>Achromobacter</taxon>
    </lineage>
</organism>
<evidence type="ECO:0000313" key="2">
    <source>
        <dbReference type="Proteomes" id="UP000003113"/>
    </source>
</evidence>
<accession>H0F7X3</accession>
<comment type="caution">
    <text evidence="1">The sequence shown here is derived from an EMBL/GenBank/DDBJ whole genome shotgun (WGS) entry which is preliminary data.</text>
</comment>
<dbReference type="RefSeq" id="WP_008163360.1">
    <property type="nucleotide sequence ID" value="NZ_AGUF01000051.1"/>
</dbReference>
<dbReference type="Proteomes" id="UP000003113">
    <property type="component" value="Unassembled WGS sequence"/>
</dbReference>
<sequence length="308" mass="32982">MAHNSIYDIAQAAAEYTRAVFQPAGDASPPAQWAVPLDDQRQLGMAANPNEGSVVLTAWRRAFQDAPDTDDLPGEALLRRTFDTRMGAGLVGGITPELGVSLSLPLYAACEAQTLQDAAQALLRELDLSEDAPGEAAQTLPPVSADARAQLGDAQRAERDLSRLAQSCGLDALPAGARQFDLLFDDLPGRITLHPSNRYIVADFYLHDAVTLQGNLRRAAIKAALLINQNALRGNAFAIGLDSRDFLAVTGRIALDRLDDDIWPRWLQYQVTQALDTRALVWNLSLENAQISFGGAGGATSVAPGELA</sequence>
<name>H0F7X3_9BURK</name>
<dbReference type="EMBL" id="AGUF01000051">
    <property type="protein sequence ID" value="EHK65692.1"/>
    <property type="molecule type" value="Genomic_DNA"/>
</dbReference>
<keyword evidence="2" id="KW-1185">Reference proteome</keyword>
<dbReference type="STRING" id="477184.KYC_14355"/>
<gene>
    <name evidence="1" type="ORF">KYC_14355</name>
</gene>
<evidence type="ECO:0000313" key="1">
    <source>
        <dbReference type="EMBL" id="EHK65692.1"/>
    </source>
</evidence>